<keyword evidence="3" id="KW-1185">Reference proteome</keyword>
<evidence type="ECO:0000256" key="1">
    <source>
        <dbReference type="SAM" id="MobiDB-lite"/>
    </source>
</evidence>
<dbReference type="NCBIfam" id="TIGR02678">
    <property type="entry name" value="TIGR02678 family protein"/>
    <property type="match status" value="1"/>
</dbReference>
<dbReference type="RefSeq" id="WP_248862753.1">
    <property type="nucleotide sequence ID" value="NZ_CP086322.1"/>
</dbReference>
<feature type="region of interest" description="Disordered" evidence="1">
    <location>
        <begin position="415"/>
        <end position="451"/>
    </location>
</feature>
<reference evidence="2" key="1">
    <citation type="submission" date="2021-10" db="EMBL/GenBank/DDBJ databases">
        <title>Streptomyces nigrumlapis sp.nov.,an antimicrobial producing actinobacterium isolated from Black Gobi rocks.</title>
        <authorList>
            <person name="Wen Y."/>
            <person name="Zhang W."/>
            <person name="Liu X.G."/>
        </authorList>
    </citation>
    <scope>NUCLEOTIDE SEQUENCE</scope>
    <source>
        <strain evidence="2">ST13-2-2</strain>
    </source>
</reference>
<dbReference type="Pfam" id="PF09661">
    <property type="entry name" value="DUF2398"/>
    <property type="match status" value="1"/>
</dbReference>
<evidence type="ECO:0000313" key="2">
    <source>
        <dbReference type="EMBL" id="UQA91938.1"/>
    </source>
</evidence>
<organism evidence="2 3">
    <name type="scientific">Streptomyces halobius</name>
    <dbReference type="NCBI Taxonomy" id="2879846"/>
    <lineage>
        <taxon>Bacteria</taxon>
        <taxon>Bacillati</taxon>
        <taxon>Actinomycetota</taxon>
        <taxon>Actinomycetes</taxon>
        <taxon>Kitasatosporales</taxon>
        <taxon>Streptomycetaceae</taxon>
        <taxon>Streptomyces</taxon>
    </lineage>
</organism>
<proteinExistence type="predicted"/>
<accession>A0ABY4M3V9</accession>
<protein>
    <submittedName>
        <fullName evidence="2">TIGR02678 family protein</fullName>
    </submittedName>
</protein>
<sequence length="451" mass="49595">MSTLANQLAAAEREEVARGIRLLLARPLLTEAGDPPGFDLVRRRREPLAKWFDYTCGWSLVVEPRRGYARLAKVRADADASRPARRPRSGRAPFDRRRYVLLCVTAAELLSVPMTTIGLLADRVVQATAADQTLPAFDPVHRSERMAFVDVLKLLESYGVLRAVDGATEAYVESAEAKVLYRVDTTLLMRLSAAPVGASRLAVPPDEVPLRFAELLAGLVRERRYGGSPEAAGDGTMEEVRSEPAASDAQRNLRLRHSVLRRLFDDPVLYRADLTEEELTYVTSLTGRQLLRRSVDQAGFVLEERAEGFLLVDPDALATDFRFPDDTSTARVAALLLLEPVCAMPAGMLPEQLAEAGADLLRRFPRWAKAYQSEDGAARLAEDAVRVLCDVGLVRRAGGRVVARPAAYRYRVAETTSTGADERHRQGKGTRPRETASTTAACGGREEGDKQ</sequence>
<dbReference type="InterPro" id="IPR013494">
    <property type="entry name" value="CHP02678"/>
</dbReference>
<name>A0ABY4M3V9_9ACTN</name>
<evidence type="ECO:0000313" key="3">
    <source>
        <dbReference type="Proteomes" id="UP000830115"/>
    </source>
</evidence>
<gene>
    <name evidence="2" type="ORF">K9S39_08790</name>
</gene>
<dbReference type="EMBL" id="CP086322">
    <property type="protein sequence ID" value="UQA91938.1"/>
    <property type="molecule type" value="Genomic_DNA"/>
</dbReference>
<dbReference type="Proteomes" id="UP000830115">
    <property type="component" value="Chromosome"/>
</dbReference>